<accession>F2KT99</accession>
<dbReference type="InterPro" id="IPR051460">
    <property type="entry name" value="HdrC_iron-sulfur_subunit"/>
</dbReference>
<reference evidence="1 2" key="1">
    <citation type="submission" date="2011-03" db="EMBL/GenBank/DDBJ databases">
        <title>The complete genome of Archaeoglobus veneficus SNP6.</title>
        <authorList>
            <consortium name="US DOE Joint Genome Institute (JGI-PGF)"/>
            <person name="Lucas S."/>
            <person name="Copeland A."/>
            <person name="Lapidus A."/>
            <person name="Bruce D."/>
            <person name="Goodwin L."/>
            <person name="Pitluck S."/>
            <person name="Kyrpides N."/>
            <person name="Mavromatis K."/>
            <person name="Pagani I."/>
            <person name="Ivanova N."/>
            <person name="Mikhailova N."/>
            <person name="Lu M."/>
            <person name="Detter J.C."/>
            <person name="Tapia R."/>
            <person name="Han C."/>
            <person name="Land M."/>
            <person name="Hauser L."/>
            <person name="Markowitz V."/>
            <person name="Cheng J.-F."/>
            <person name="Hugenholtz P."/>
            <person name="Woyke T."/>
            <person name="Wu D."/>
            <person name="Spring S."/>
            <person name="Brambilla E."/>
            <person name="Klenk H.-P."/>
            <person name="Eisen J.A."/>
        </authorList>
    </citation>
    <scope>NUCLEOTIDE SEQUENCE [LARGE SCALE GENOMIC DNA]</scope>
    <source>
        <strain>SNP6</strain>
    </source>
</reference>
<keyword evidence="2" id="KW-1185">Reference proteome</keyword>
<organism evidence="1 2">
    <name type="scientific">Archaeoglobus veneficus (strain DSM 11195 / SNP6)</name>
    <dbReference type="NCBI Taxonomy" id="693661"/>
    <lineage>
        <taxon>Archaea</taxon>
        <taxon>Methanobacteriati</taxon>
        <taxon>Methanobacteriota</taxon>
        <taxon>Archaeoglobi</taxon>
        <taxon>Archaeoglobales</taxon>
        <taxon>Archaeoglobaceae</taxon>
        <taxon>Archaeoglobus</taxon>
    </lineage>
</organism>
<dbReference type="PANTHER" id="PTHR43255:SF2">
    <property type="entry name" value="HETERODISULFIDE REDUCTASE RELATED PROTEIN"/>
    <property type="match status" value="1"/>
</dbReference>
<dbReference type="GO" id="GO:0005886">
    <property type="term" value="C:plasma membrane"/>
    <property type="evidence" value="ECO:0007669"/>
    <property type="project" value="TreeGrafter"/>
</dbReference>
<protein>
    <submittedName>
        <fullName evidence="1">Putative heterodisulfide reductase, C subunit</fullName>
    </submittedName>
</protein>
<dbReference type="Proteomes" id="UP000008136">
    <property type="component" value="Chromosome"/>
</dbReference>
<evidence type="ECO:0000313" key="2">
    <source>
        <dbReference type="Proteomes" id="UP000008136"/>
    </source>
</evidence>
<proteinExistence type="predicted"/>
<dbReference type="KEGG" id="ave:Arcve_1119"/>
<dbReference type="eggNOG" id="arCOG00964">
    <property type="taxonomic scope" value="Archaea"/>
</dbReference>
<gene>
    <name evidence="1" type="ordered locus">Arcve_1119</name>
</gene>
<evidence type="ECO:0000313" key="1">
    <source>
        <dbReference type="EMBL" id="AEA47129.1"/>
    </source>
</evidence>
<name>F2KT99_ARCVS</name>
<dbReference type="HOGENOM" id="CLU_093432_1_0_2"/>
<dbReference type="EMBL" id="CP002588">
    <property type="protein sequence ID" value="AEA47129.1"/>
    <property type="molecule type" value="Genomic_DNA"/>
</dbReference>
<dbReference type="SUPFAM" id="SSF46548">
    <property type="entry name" value="alpha-helical ferredoxin"/>
    <property type="match status" value="1"/>
</dbReference>
<dbReference type="STRING" id="693661.Arcve_1119"/>
<dbReference type="PANTHER" id="PTHR43255">
    <property type="entry name" value="IRON-SULFUR-BINDING OXIDOREDUCTASE FADF-RELATED-RELATED"/>
    <property type="match status" value="1"/>
</dbReference>
<dbReference type="AlphaFoldDB" id="F2KT99"/>
<sequence length="164" mass="18663">MLQFISIVTKMIDSVKLRSTVRRCMGTCYQCGTCTADCPVARHAEFNPRKLMLEPDGKLSWLCATCFKCYRCPKDVKPYEVLAEFRSRDVKEGSYPAYVRAFVDVVKNYGELDEAALFMRLLRSGKIMDISLILAALRMRRVSLPVKSECASEVRRIFEVVGNA</sequence>